<dbReference type="VEuPathDB" id="PlasmoDB:PCHAS_1341700"/>
<dbReference type="FunFam" id="3.30.70.330:FF:000383">
    <property type="entry name" value="Sex lethal, isoform D"/>
    <property type="match status" value="1"/>
</dbReference>
<dbReference type="SMART" id="SM00361">
    <property type="entry name" value="RRM_1"/>
    <property type="match status" value="3"/>
</dbReference>
<dbReference type="Pfam" id="PF15519">
    <property type="entry name" value="RBM39linker"/>
    <property type="match status" value="1"/>
</dbReference>
<dbReference type="GeneID" id="3489225"/>
<evidence type="ECO:0000256" key="3">
    <source>
        <dbReference type="ARBA" id="ARBA00022884"/>
    </source>
</evidence>
<dbReference type="GO" id="GO:0006397">
    <property type="term" value="P:mRNA processing"/>
    <property type="evidence" value="ECO:0007669"/>
    <property type="project" value="InterPro"/>
</dbReference>
<dbReference type="GO" id="GO:0009967">
    <property type="term" value="P:positive regulation of signal transduction"/>
    <property type="evidence" value="ECO:0007669"/>
    <property type="project" value="UniProtKB-ARBA"/>
</dbReference>
<dbReference type="InterPro" id="IPR006509">
    <property type="entry name" value="RBM39_SF"/>
</dbReference>
<gene>
    <name evidence="7" type="ORF">PCHAS_1341700</name>
</gene>
<dbReference type="GO" id="GO:0005634">
    <property type="term" value="C:nucleus"/>
    <property type="evidence" value="ECO:0007669"/>
    <property type="project" value="InterPro"/>
</dbReference>
<evidence type="ECO:0000256" key="2">
    <source>
        <dbReference type="ARBA" id="ARBA00022737"/>
    </source>
</evidence>
<dbReference type="GO" id="GO:0005737">
    <property type="term" value="C:cytoplasm"/>
    <property type="evidence" value="ECO:0007669"/>
    <property type="project" value="UniProtKB-ARBA"/>
</dbReference>
<feature type="compositionally biased region" description="Basic residues" evidence="5">
    <location>
        <begin position="193"/>
        <end position="202"/>
    </location>
</feature>
<dbReference type="OrthoDB" id="5411533at2759"/>
<dbReference type="Pfam" id="PF00076">
    <property type="entry name" value="RRM_1"/>
    <property type="match status" value="3"/>
</dbReference>
<dbReference type="InterPro" id="IPR012677">
    <property type="entry name" value="Nucleotide-bd_a/b_plait_sf"/>
</dbReference>
<accession>A0A4V6M9Q1</accession>
<dbReference type="EMBL" id="LK022890">
    <property type="protein sequence ID" value="VTZ70369.1"/>
    <property type="molecule type" value="Genomic_DNA"/>
</dbReference>
<dbReference type="PANTHER" id="PTHR48036">
    <property type="entry name" value="SPLICING FACTOR (PAD-1), PUTATIVE (AFU_ORTHOLOGUE AFUA_1G15810)-RELATED"/>
    <property type="match status" value="1"/>
</dbReference>
<feature type="compositionally biased region" description="Acidic residues" evidence="5">
    <location>
        <begin position="74"/>
        <end position="88"/>
    </location>
</feature>
<feature type="domain" description="RRM" evidence="6">
    <location>
        <begin position="407"/>
        <end position="488"/>
    </location>
</feature>
<dbReference type="CDD" id="cd12283">
    <property type="entry name" value="RRM1_RBM39_like"/>
    <property type="match status" value="1"/>
</dbReference>
<organism evidence="7 8">
    <name type="scientific">Plasmodium chabaudi chabaudi</name>
    <dbReference type="NCBI Taxonomy" id="31271"/>
    <lineage>
        <taxon>Eukaryota</taxon>
        <taxon>Sar</taxon>
        <taxon>Alveolata</taxon>
        <taxon>Apicomplexa</taxon>
        <taxon>Aconoidasida</taxon>
        <taxon>Haemosporida</taxon>
        <taxon>Plasmodiidae</taxon>
        <taxon>Plasmodium</taxon>
        <taxon>Plasmodium (Vinckeia)</taxon>
    </lineage>
</organism>
<dbReference type="GO" id="GO:0003729">
    <property type="term" value="F:mRNA binding"/>
    <property type="evidence" value="ECO:0007669"/>
    <property type="project" value="UniProtKB-ARBA"/>
</dbReference>
<dbReference type="KEGG" id="pcb:PCHAS_1341700"/>
<dbReference type="Gene3D" id="3.30.70.330">
    <property type="match status" value="3"/>
</dbReference>
<feature type="compositionally biased region" description="Basic and acidic residues" evidence="5">
    <location>
        <begin position="103"/>
        <end position="123"/>
    </location>
</feature>
<keyword evidence="1" id="KW-0597">Phosphoprotein</keyword>
<dbReference type="SUPFAM" id="SSF54928">
    <property type="entry name" value="RNA-binding domain, RBD"/>
    <property type="match status" value="2"/>
</dbReference>
<dbReference type="Proteomes" id="UP000071118">
    <property type="component" value="Chromosome 13"/>
</dbReference>
<dbReference type="InterPro" id="IPR035979">
    <property type="entry name" value="RBD_domain_sf"/>
</dbReference>
<evidence type="ECO:0000256" key="4">
    <source>
        <dbReference type="PROSITE-ProRule" id="PRU00176"/>
    </source>
</evidence>
<sequence length="688" mass="79889">MKMEEDNEHFDEEETIDKKKNKKKVNGSVKSQINDKNESDESSLRSDKRRKKSARGKATKSKVTRRGRRKREDTEPDEEEEEKEEETDKVEKDENSNSSENEETQKSKNEEELDENDSKHSSEPSEQGDQEEEQSDNDEKEKRKREKYKNVKHHNDERKSNSNGDKSSDSESEQDERRRSRKREEKSESYKKDYHKKRRRKSNSSNDSDSSDDDEKRSHKSRSLKKRRHERRERRRHRDRSRNRSRDRSRDRSRGRSRDRYRDRDRERRRERERERMRREREREIEREKRREERRKKEELEEAKRDDLTVLVLNLDLKADERDIYEFFSEVAGKVRDIQCIKDQRSGKSKGVAYVEFYTQESVIKALAANGYMLKNRPIKVQSSQAEKNRAAKASKHHPIDPNDIPLKLYIGGLLGPLSNITEQELKQLFNPFGDILEVEIHRDPYTGKSKGFGFIQFHKASEAIEAMTVMNGMEVAGREIKVSYAQDSKYLLASDALKDLNIPNLNQIKAAAQGGRKTGNQEDEQDNEKIDNDDDDGGGLITGASSKIALMQKLQRDTIIDASMPSGYATGANAIARNSLASVSNPLNNVTPNIVLCNMFSPNDSNIGSDPDFFSDILEDVKGECSKYGNIIKIWLDTKNIDGKIYIKYTKNDESLKAFQCLNGRYFGGSLINAYFITNAIWESTCC</sequence>
<feature type="compositionally biased region" description="Basic residues" evidence="5">
    <location>
        <begin position="47"/>
        <end position="69"/>
    </location>
</feature>
<evidence type="ECO:0000313" key="8">
    <source>
        <dbReference type="Proteomes" id="UP000071118"/>
    </source>
</evidence>
<dbReference type="InterPro" id="IPR029123">
    <property type="entry name" value="RBM39_linker"/>
</dbReference>
<feature type="region of interest" description="Disordered" evidence="5">
    <location>
        <begin position="512"/>
        <end position="539"/>
    </location>
</feature>
<evidence type="ECO:0000256" key="5">
    <source>
        <dbReference type="SAM" id="MobiDB-lite"/>
    </source>
</evidence>
<dbReference type="CDD" id="cd12285">
    <property type="entry name" value="RRM3_RBM39_like"/>
    <property type="match status" value="1"/>
</dbReference>
<evidence type="ECO:0000259" key="6">
    <source>
        <dbReference type="PROSITE" id="PS50102"/>
    </source>
</evidence>
<keyword evidence="8" id="KW-1185">Reference proteome</keyword>
<reference evidence="7 8" key="1">
    <citation type="journal article" date="2014" name="BMC Biol.">
        <title>A comprehensive evaluation of rodent malaria parasite genomes and gene expression.</title>
        <authorList>
            <person name="Otto T.D."/>
            <person name="Bohme U."/>
            <person name="Jackson A.P."/>
            <person name="Hunt M."/>
            <person name="Franke-Fayard B."/>
            <person name="Hoeijmakers W.A."/>
            <person name="Religa A.A."/>
            <person name="Robertson L."/>
            <person name="Sanders M."/>
            <person name="Ogun S.A."/>
            <person name="Cunningham D."/>
            <person name="Erhart A."/>
            <person name="Billker O."/>
            <person name="Khan S.M."/>
            <person name="Stunnenberg H.G."/>
            <person name="Langhorne J."/>
            <person name="Holder A.A."/>
            <person name="Waters A.P."/>
            <person name="Newbold C.I."/>
            <person name="Pain A."/>
            <person name="Berriman M."/>
            <person name="Janse C.J."/>
        </authorList>
    </citation>
    <scope>NUCLEOTIDE SEQUENCE [LARGE SCALE GENOMIC DNA]</scope>
    <source>
        <strain evidence="7 8">AS</strain>
    </source>
</reference>
<dbReference type="InterPro" id="IPR000504">
    <property type="entry name" value="RRM_dom"/>
</dbReference>
<feature type="compositionally biased region" description="Acidic residues" evidence="5">
    <location>
        <begin position="1"/>
        <end position="15"/>
    </location>
</feature>
<dbReference type="PROSITE" id="PS50102">
    <property type="entry name" value="RRM"/>
    <property type="match status" value="2"/>
</dbReference>
<feature type="compositionally biased region" description="Basic and acidic residues" evidence="5">
    <location>
        <begin position="175"/>
        <end position="192"/>
    </location>
</feature>
<dbReference type="AlphaFoldDB" id="A0A4V6M9Q1"/>
<dbReference type="GO" id="GO:0010629">
    <property type="term" value="P:negative regulation of gene expression"/>
    <property type="evidence" value="ECO:0007669"/>
    <property type="project" value="UniProtKB-ARBA"/>
</dbReference>
<feature type="region of interest" description="Disordered" evidence="5">
    <location>
        <begin position="1"/>
        <end position="300"/>
    </location>
</feature>
<keyword evidence="3 4" id="KW-0694">RNA-binding</keyword>
<protein>
    <submittedName>
        <fullName evidence="7">Splicing factor 1, putative</fullName>
    </submittedName>
</protein>
<keyword evidence="2" id="KW-0677">Repeat</keyword>
<evidence type="ECO:0000256" key="1">
    <source>
        <dbReference type="ARBA" id="ARBA00022553"/>
    </source>
</evidence>
<feature type="compositionally biased region" description="Basic and acidic residues" evidence="5">
    <location>
        <begin position="33"/>
        <end position="46"/>
    </location>
</feature>
<feature type="compositionally biased region" description="Basic and acidic residues" evidence="5">
    <location>
        <begin position="242"/>
        <end position="300"/>
    </location>
</feature>
<dbReference type="InterPro" id="IPR003954">
    <property type="entry name" value="RRM_euk-type"/>
</dbReference>
<feature type="compositionally biased region" description="Basic residues" evidence="5">
    <location>
        <begin position="142"/>
        <end position="152"/>
    </location>
</feature>
<dbReference type="NCBIfam" id="TIGR01622">
    <property type="entry name" value="SF-CC1"/>
    <property type="match status" value="1"/>
</dbReference>
<feature type="domain" description="RRM" evidence="6">
    <location>
        <begin position="308"/>
        <end position="386"/>
    </location>
</feature>
<feature type="compositionally biased region" description="Basic residues" evidence="5">
    <location>
        <begin position="218"/>
        <end position="241"/>
    </location>
</feature>
<dbReference type="SMART" id="SM00360">
    <property type="entry name" value="RRM"/>
    <property type="match status" value="3"/>
</dbReference>
<feature type="compositionally biased region" description="Acidic residues" evidence="5">
    <location>
        <begin position="126"/>
        <end position="138"/>
    </location>
</feature>
<dbReference type="RefSeq" id="XP_016654636.1">
    <property type="nucleotide sequence ID" value="XM_016799331.1"/>
</dbReference>
<name>A0A4V6M9Q1_PLACU</name>
<proteinExistence type="predicted"/>
<feature type="compositionally biased region" description="Acidic residues" evidence="5">
    <location>
        <begin position="522"/>
        <end position="538"/>
    </location>
</feature>
<evidence type="ECO:0000313" key="7">
    <source>
        <dbReference type="EMBL" id="VTZ70369.1"/>
    </source>
</evidence>